<gene>
    <name evidence="2" type="ORF">NOR_02487</name>
</gene>
<feature type="region of interest" description="Disordered" evidence="1">
    <location>
        <begin position="365"/>
        <end position="394"/>
    </location>
</feature>
<organism evidence="2 3">
    <name type="scientific">Metarhizium rileyi (strain RCEF 4871)</name>
    <name type="common">Nomuraea rileyi</name>
    <dbReference type="NCBI Taxonomy" id="1649241"/>
    <lineage>
        <taxon>Eukaryota</taxon>
        <taxon>Fungi</taxon>
        <taxon>Dikarya</taxon>
        <taxon>Ascomycota</taxon>
        <taxon>Pezizomycotina</taxon>
        <taxon>Sordariomycetes</taxon>
        <taxon>Hypocreomycetidae</taxon>
        <taxon>Hypocreales</taxon>
        <taxon>Clavicipitaceae</taxon>
        <taxon>Metarhizium</taxon>
    </lineage>
</organism>
<feature type="compositionally biased region" description="Low complexity" evidence="1">
    <location>
        <begin position="373"/>
        <end position="382"/>
    </location>
</feature>
<protein>
    <submittedName>
        <fullName evidence="2">Uncharacterized protein</fullName>
    </submittedName>
</protein>
<reference evidence="2 3" key="1">
    <citation type="journal article" date="2016" name="Genome Biol. Evol.">
        <title>Divergent and convergent evolution of fungal pathogenicity.</title>
        <authorList>
            <person name="Shang Y."/>
            <person name="Xiao G."/>
            <person name="Zheng P."/>
            <person name="Cen K."/>
            <person name="Zhan S."/>
            <person name="Wang C."/>
        </authorList>
    </citation>
    <scope>NUCLEOTIDE SEQUENCE [LARGE SCALE GENOMIC DNA]</scope>
    <source>
        <strain evidence="2 3">RCEF 4871</strain>
    </source>
</reference>
<evidence type="ECO:0000313" key="2">
    <source>
        <dbReference type="EMBL" id="OAA46851.1"/>
    </source>
</evidence>
<dbReference type="Proteomes" id="UP000243498">
    <property type="component" value="Unassembled WGS sequence"/>
</dbReference>
<evidence type="ECO:0000313" key="3">
    <source>
        <dbReference type="Proteomes" id="UP000243498"/>
    </source>
</evidence>
<feature type="region of interest" description="Disordered" evidence="1">
    <location>
        <begin position="40"/>
        <end position="116"/>
    </location>
</feature>
<dbReference type="AlphaFoldDB" id="A0A167GMY3"/>
<dbReference type="EMBL" id="AZHC01000006">
    <property type="protein sequence ID" value="OAA46851.1"/>
    <property type="molecule type" value="Genomic_DNA"/>
</dbReference>
<name>A0A167GMY3_METRR</name>
<dbReference type="STRING" id="1081105.A0A167GMY3"/>
<evidence type="ECO:0000256" key="1">
    <source>
        <dbReference type="SAM" id="MobiDB-lite"/>
    </source>
</evidence>
<dbReference type="OMA" id="ATTTHEW"/>
<proteinExistence type="predicted"/>
<keyword evidence="3" id="KW-1185">Reference proteome</keyword>
<dbReference type="OrthoDB" id="5345504at2759"/>
<dbReference type="Pfam" id="PF20354">
    <property type="entry name" value="DUF6649"/>
    <property type="match status" value="1"/>
</dbReference>
<dbReference type="InterPro" id="IPR046591">
    <property type="entry name" value="DUF6649"/>
</dbReference>
<feature type="compositionally biased region" description="Basic residues" evidence="1">
    <location>
        <begin position="50"/>
        <end position="59"/>
    </location>
</feature>
<accession>A0A167GMY3</accession>
<feature type="region of interest" description="Disordered" evidence="1">
    <location>
        <begin position="174"/>
        <end position="230"/>
    </location>
</feature>
<comment type="caution">
    <text evidence="2">The sequence shown here is derived from an EMBL/GenBank/DDBJ whole genome shotgun (WGS) entry which is preliminary data.</text>
</comment>
<sequence>MQRRGLAVKEVPGVSRVTCGILKCGRGRAAGAGAGVGAGGGFGRNFYKTGPRRMRKRPKGPKELVESGCFDSIRPGRPLPTQGATTHTQPPAHDPPILPYSLRTPRRRPVPCCARSEKPDFRIGRSIGRAHAELNKSHVDFEKLDRTRLELSKMMVQGAPAHLQSPRFATLASMPTEAHRSGSRRNAGPLPQGASAPPSAPCAPTPTTSDIAMQPPSSLGKRKAETQDNERLSKRLSLLNLEQSGNKLYVPVETPRPLDTTQEATCTAQPPERMELDNSQHKVYIYNIDDELSSESEDEQGKLVFLPDIEKHLRDTRIPPHVLANNAGELAGMQLVLYRDPTSLSVPKEKDSVRRAVLEARQMMREKQKLEHTAAATTATTTHEWADDEAMDVD</sequence>